<accession>A0A8R2NU60</accession>
<dbReference type="PANTHER" id="PTHR45913">
    <property type="entry name" value="EPM2A-INTERACTING PROTEIN 1"/>
    <property type="match status" value="1"/>
</dbReference>
<reference evidence="1" key="2">
    <citation type="submission" date="2022-06" db="UniProtKB">
        <authorList>
            <consortium name="EnsemblMetazoa"/>
        </authorList>
    </citation>
    <scope>IDENTIFICATION</scope>
</reference>
<name>A0A8R2NU60_ACYPI</name>
<dbReference type="KEGG" id="api:115034908"/>
<evidence type="ECO:0000313" key="1">
    <source>
        <dbReference type="EnsemblMetazoa" id="XP_029348298.1"/>
    </source>
</evidence>
<protein>
    <recommendedName>
        <fullName evidence="3">Zinc finger BED domain-containing protein 5</fullName>
    </recommendedName>
</protein>
<dbReference type="RefSeq" id="XP_029348298.1">
    <property type="nucleotide sequence ID" value="XM_029492438.1"/>
</dbReference>
<dbReference type="AlphaFoldDB" id="A0A8R2NU60"/>
<dbReference type="OrthoDB" id="6592881at2759"/>
<organism evidence="1 2">
    <name type="scientific">Acyrthosiphon pisum</name>
    <name type="common">Pea aphid</name>
    <dbReference type="NCBI Taxonomy" id="7029"/>
    <lineage>
        <taxon>Eukaryota</taxon>
        <taxon>Metazoa</taxon>
        <taxon>Ecdysozoa</taxon>
        <taxon>Arthropoda</taxon>
        <taxon>Hexapoda</taxon>
        <taxon>Insecta</taxon>
        <taxon>Pterygota</taxon>
        <taxon>Neoptera</taxon>
        <taxon>Paraneoptera</taxon>
        <taxon>Hemiptera</taxon>
        <taxon>Sternorrhyncha</taxon>
        <taxon>Aphidomorpha</taxon>
        <taxon>Aphidoidea</taxon>
        <taxon>Aphididae</taxon>
        <taxon>Macrosiphini</taxon>
        <taxon>Acyrthosiphon</taxon>
    </lineage>
</organism>
<evidence type="ECO:0008006" key="3">
    <source>
        <dbReference type="Google" id="ProtNLM"/>
    </source>
</evidence>
<sequence length="185" mass="21305">MSFCEPIIRGTSEEIFNTLNTYMNRKGLDWVKCVKLCTDGARAMCGKNSSVVTRMLEVSPNASWTHCNIHREVLVSKNLPDNLKMVLNTSVKIVNFILHTEVRWLSRGKVLTRLVELRKEVVLFLKEKTDLTKSLHNEDFILKLTYLADIFSKLNELNLYLQGTKGTDIFAVHEKIRGFMKKLTL</sequence>
<dbReference type="GeneID" id="115034908"/>
<evidence type="ECO:0000313" key="2">
    <source>
        <dbReference type="Proteomes" id="UP000007819"/>
    </source>
</evidence>
<proteinExistence type="predicted"/>
<dbReference type="Proteomes" id="UP000007819">
    <property type="component" value="Unassembled WGS sequence"/>
</dbReference>
<dbReference type="PANTHER" id="PTHR45913:SF19">
    <property type="entry name" value="LOW QUALITY PROTEIN: ZINC FINGER BED DOMAIN-CONTAINING PROTEIN 5-LIKE"/>
    <property type="match status" value="1"/>
</dbReference>
<reference evidence="2" key="1">
    <citation type="submission" date="2010-06" db="EMBL/GenBank/DDBJ databases">
        <authorList>
            <person name="Jiang H."/>
            <person name="Abraham K."/>
            <person name="Ali S."/>
            <person name="Alsbrooks S.L."/>
            <person name="Anim B.N."/>
            <person name="Anosike U.S."/>
            <person name="Attaway T."/>
            <person name="Bandaranaike D.P."/>
            <person name="Battles P.K."/>
            <person name="Bell S.N."/>
            <person name="Bell A.V."/>
            <person name="Beltran B."/>
            <person name="Bickham C."/>
            <person name="Bustamante Y."/>
            <person name="Caleb T."/>
            <person name="Canada A."/>
            <person name="Cardenas V."/>
            <person name="Carter K."/>
            <person name="Chacko J."/>
            <person name="Chandrabose M.N."/>
            <person name="Chavez D."/>
            <person name="Chavez A."/>
            <person name="Chen L."/>
            <person name="Chu H.-S."/>
            <person name="Claassen K.J."/>
            <person name="Cockrell R."/>
            <person name="Collins M."/>
            <person name="Cooper J.A."/>
            <person name="Cree A."/>
            <person name="Curry S.M."/>
            <person name="Da Y."/>
            <person name="Dao M.D."/>
            <person name="Das B."/>
            <person name="Davila M.-L."/>
            <person name="Davy-Carroll L."/>
            <person name="Denson S."/>
            <person name="Dinh H."/>
            <person name="Ebong V.E."/>
            <person name="Edwards J.R."/>
            <person name="Egan A."/>
            <person name="El-Daye J."/>
            <person name="Escobedo L."/>
            <person name="Fernandez S."/>
            <person name="Fernando P.R."/>
            <person name="Flagg N."/>
            <person name="Forbes L.D."/>
            <person name="Fowler R.G."/>
            <person name="Fu Q."/>
            <person name="Gabisi R.A."/>
            <person name="Ganer J."/>
            <person name="Garbino Pronczuk A."/>
            <person name="Garcia R.M."/>
            <person name="Garner T."/>
            <person name="Garrett T.E."/>
            <person name="Gonzalez D.A."/>
            <person name="Hamid H."/>
            <person name="Hawkins E.S."/>
            <person name="Hirani K."/>
            <person name="Hogues M.E."/>
            <person name="Hollins B."/>
            <person name="Hsiao C.-H."/>
            <person name="Jabil R."/>
            <person name="James M.L."/>
            <person name="Jhangiani S.N."/>
            <person name="Johnson B."/>
            <person name="Johnson Q."/>
            <person name="Joshi V."/>
            <person name="Kalu J.B."/>
            <person name="Kam C."/>
            <person name="Kashfia A."/>
            <person name="Keebler J."/>
            <person name="Kisamo H."/>
            <person name="Kovar C.L."/>
            <person name="Lago L.A."/>
            <person name="Lai C.-Y."/>
            <person name="Laidlaw J."/>
            <person name="Lara F."/>
            <person name="Le T.-K."/>
            <person name="Lee S.L."/>
            <person name="Legall F.H."/>
            <person name="Lemon S.J."/>
            <person name="Lewis L.R."/>
            <person name="Li B."/>
            <person name="Liu Y."/>
            <person name="Liu Y.-S."/>
            <person name="Lopez J."/>
            <person name="Lozado R.J."/>
            <person name="Lu J."/>
            <person name="Madu R.C."/>
            <person name="Maheshwari M."/>
            <person name="Maheshwari R."/>
            <person name="Malloy K."/>
            <person name="Martinez E."/>
            <person name="Mathew T."/>
            <person name="Mercado I.C."/>
            <person name="Mercado C."/>
            <person name="Meyer B."/>
            <person name="Montgomery K."/>
            <person name="Morgan M.B."/>
            <person name="Munidasa M."/>
            <person name="Nazareth L.V."/>
            <person name="Nelson J."/>
            <person name="Ng B.M."/>
            <person name="Nguyen N.B."/>
            <person name="Nguyen P.Q."/>
            <person name="Nguyen T."/>
            <person name="Obregon M."/>
            <person name="Okwuonu G.O."/>
            <person name="Onwere C.G."/>
            <person name="Orozco G."/>
            <person name="Parra A."/>
            <person name="Patel S."/>
            <person name="Patil S."/>
            <person name="Perez A."/>
            <person name="Perez Y."/>
            <person name="Pham C."/>
            <person name="Primus E.L."/>
            <person name="Pu L.-L."/>
            <person name="Puazo M."/>
            <person name="Qin X."/>
            <person name="Quiroz J.B."/>
            <person name="Reese J."/>
            <person name="Richards S."/>
            <person name="Rives C.M."/>
            <person name="Robberts R."/>
            <person name="Ruiz S.J."/>
            <person name="Ruiz M.J."/>
            <person name="Santibanez J."/>
            <person name="Schneider B.W."/>
            <person name="Sisson I."/>
            <person name="Smith M."/>
            <person name="Sodergren E."/>
            <person name="Song X.-Z."/>
            <person name="Song B.B."/>
            <person name="Summersgill H."/>
            <person name="Thelus R."/>
            <person name="Thornton R.D."/>
            <person name="Trejos Z.Y."/>
            <person name="Usmani K."/>
            <person name="Vattathil S."/>
            <person name="Villasana D."/>
            <person name="Walker D.L."/>
            <person name="Wang S."/>
            <person name="Wang K."/>
            <person name="White C.S."/>
            <person name="Williams A.C."/>
            <person name="Williamson J."/>
            <person name="Wilson K."/>
            <person name="Woghiren I.O."/>
            <person name="Woodworth J.R."/>
            <person name="Worley K.C."/>
            <person name="Wright R.A."/>
            <person name="Wu W."/>
            <person name="Young L."/>
            <person name="Zhang L."/>
            <person name="Zhang J."/>
            <person name="Zhu Y."/>
            <person name="Muzny D.M."/>
            <person name="Weinstock G."/>
            <person name="Gibbs R.A."/>
        </authorList>
    </citation>
    <scope>NUCLEOTIDE SEQUENCE [LARGE SCALE GENOMIC DNA]</scope>
    <source>
        <strain evidence="2">LSR1</strain>
    </source>
</reference>
<keyword evidence="2" id="KW-1185">Reference proteome</keyword>
<dbReference type="EnsemblMetazoa" id="XM_029492438.1">
    <property type="protein sequence ID" value="XP_029348298.1"/>
    <property type="gene ID" value="LOC115034908"/>
</dbReference>